<dbReference type="EMBL" id="BK032497">
    <property type="protein sequence ID" value="DAF42946.1"/>
    <property type="molecule type" value="Genomic_DNA"/>
</dbReference>
<reference evidence="1" key="1">
    <citation type="journal article" date="2021" name="Proc. Natl. Acad. Sci. U.S.A.">
        <title>A Catalog of Tens of Thousands of Viruses from Human Metagenomes Reveals Hidden Associations with Chronic Diseases.</title>
        <authorList>
            <person name="Tisza M.J."/>
            <person name="Buck C.B."/>
        </authorList>
    </citation>
    <scope>NUCLEOTIDE SEQUENCE</scope>
    <source>
        <strain evidence="1">CtHip2</strain>
    </source>
</reference>
<evidence type="ECO:0000313" key="1">
    <source>
        <dbReference type="EMBL" id="DAF42946.1"/>
    </source>
</evidence>
<organism evidence="1">
    <name type="scientific">Siphoviridae sp. ctHip2</name>
    <dbReference type="NCBI Taxonomy" id="2827830"/>
    <lineage>
        <taxon>Viruses</taxon>
        <taxon>Duplodnaviria</taxon>
        <taxon>Heunggongvirae</taxon>
        <taxon>Uroviricota</taxon>
        <taxon>Caudoviricetes</taxon>
    </lineage>
</organism>
<proteinExistence type="predicted"/>
<protein>
    <submittedName>
        <fullName evidence="1">Uncharacterized protein</fullName>
    </submittedName>
</protein>
<sequence length="152" mass="17952">MITTLKNNGQIKFLLKIDEENDLLTNSWVDESFEYLARAANKKDTDRDLILTIRKGLGQLEYNIKKLTYEYKGQGKNIKVKELELSDNSNSETELKVIFERSFAIQEKIYNYLKAQINHALKSYKDKRAELKRFNQQELENLIKNNTKEKKD</sequence>
<accession>A0A8S5RWY7</accession>
<name>A0A8S5RWY7_9CAUD</name>